<dbReference type="Proteomes" id="UP000265619">
    <property type="component" value="Unassembled WGS sequence"/>
</dbReference>
<feature type="domain" description="Creatinase N-terminal" evidence="2">
    <location>
        <begin position="12"/>
        <end position="158"/>
    </location>
</feature>
<dbReference type="RefSeq" id="WP_119553169.1">
    <property type="nucleotide sequence ID" value="NZ_QXMN01000008.1"/>
</dbReference>
<reference evidence="3 4" key="1">
    <citation type="submission" date="2018-09" db="EMBL/GenBank/DDBJ databases">
        <title>Acidovorax cavernicola nov. sp. isolated from Gruta de las Maravillas (Aracena, Spain).</title>
        <authorList>
            <person name="Jurado V."/>
            <person name="Gutierrez-Patricio S."/>
            <person name="Gonzalez-Pimentel J.L."/>
            <person name="Miller A.Z."/>
            <person name="Laiz L."/>
            <person name="Saiz-Jimenez C."/>
        </authorList>
    </citation>
    <scope>NUCLEOTIDE SEQUENCE [LARGE SCALE GENOMIC DNA]</scope>
    <source>
        <strain evidence="3 4">1011MAR4D40.2</strain>
    </source>
</reference>
<dbReference type="GO" id="GO:0004177">
    <property type="term" value="F:aminopeptidase activity"/>
    <property type="evidence" value="ECO:0007669"/>
    <property type="project" value="UniProtKB-KW"/>
</dbReference>
<dbReference type="InterPro" id="IPR000994">
    <property type="entry name" value="Pept_M24"/>
</dbReference>
<sequence>MPKLTQAVWRYRHDKMIRLMDELAVDALVFTTADFFQFATNFHTDVQPWERPIFAVVPRQGEGFLVMNELSTNHMRFSMEARKVWITDVTFYAEHPMVQNRLPLVSQLPEVLAERLSRAGLRRSRIALDAGSGVMAAVQRLLPDLGVRVATAELRSLRWQKHAEELAVMQAMAGLTDWLQDRYREAIKPGRLVQEMDCAMSSLFVQEAAERFPGEQFEVVRCWTLSGPASASPHGDGASCGARIREGDVLVNIVIPRLNGLTIENERTWFCGRPDDQKKALWTAARDATEAAIGAAVTGRPVCAIDAAAQAVIERAGFADCIRHRTGHAIGIVHHEYPEDMAFSQRPLLDDEVYSAEPGLYVYGVGGFRIDDTVVVGATPRVLTATPKSLDYATVG</sequence>
<dbReference type="EMBL" id="QXMN01000008">
    <property type="protein sequence ID" value="RIX81959.1"/>
    <property type="molecule type" value="Genomic_DNA"/>
</dbReference>
<organism evidence="3 4">
    <name type="scientific">Acidovorax cavernicola</name>
    <dbReference type="NCBI Taxonomy" id="1675792"/>
    <lineage>
        <taxon>Bacteria</taxon>
        <taxon>Pseudomonadati</taxon>
        <taxon>Pseudomonadota</taxon>
        <taxon>Betaproteobacteria</taxon>
        <taxon>Burkholderiales</taxon>
        <taxon>Comamonadaceae</taxon>
        <taxon>Acidovorax</taxon>
    </lineage>
</organism>
<dbReference type="PANTHER" id="PTHR46112:SF2">
    <property type="entry name" value="XAA-PRO AMINOPEPTIDASE P-RELATED"/>
    <property type="match status" value="1"/>
</dbReference>
<comment type="caution">
    <text evidence="3">The sequence shown here is derived from an EMBL/GenBank/DDBJ whole genome shotgun (WGS) entry which is preliminary data.</text>
</comment>
<evidence type="ECO:0000259" key="2">
    <source>
        <dbReference type="Pfam" id="PF01321"/>
    </source>
</evidence>
<dbReference type="InterPro" id="IPR036005">
    <property type="entry name" value="Creatinase/aminopeptidase-like"/>
</dbReference>
<dbReference type="CDD" id="cd01066">
    <property type="entry name" value="APP_MetAP"/>
    <property type="match status" value="1"/>
</dbReference>
<dbReference type="AlphaFoldDB" id="A0A9X8D6I3"/>
<keyword evidence="3" id="KW-0378">Hydrolase</keyword>
<dbReference type="Gene3D" id="3.90.230.10">
    <property type="entry name" value="Creatinase/methionine aminopeptidase superfamily"/>
    <property type="match status" value="1"/>
</dbReference>
<accession>A0A9X8D6I3</accession>
<gene>
    <name evidence="3" type="ORF">D3H34_09290</name>
</gene>
<keyword evidence="3" id="KW-0031">Aminopeptidase</keyword>
<proteinExistence type="predicted"/>
<dbReference type="InterPro" id="IPR050659">
    <property type="entry name" value="Peptidase_M24B"/>
</dbReference>
<dbReference type="SUPFAM" id="SSF55920">
    <property type="entry name" value="Creatinase/aminopeptidase"/>
    <property type="match status" value="1"/>
</dbReference>
<dbReference type="OrthoDB" id="9803194at2"/>
<dbReference type="InterPro" id="IPR000587">
    <property type="entry name" value="Creatinase_N"/>
</dbReference>
<feature type="domain" description="Peptidase M24" evidence="1">
    <location>
        <begin position="169"/>
        <end position="377"/>
    </location>
</feature>
<keyword evidence="4" id="KW-1185">Reference proteome</keyword>
<keyword evidence="3" id="KW-0645">Protease</keyword>
<protein>
    <submittedName>
        <fullName evidence="3">Aminopeptidase P family protein</fullName>
    </submittedName>
</protein>
<dbReference type="InterPro" id="IPR029149">
    <property type="entry name" value="Creatin/AminoP/Spt16_N"/>
</dbReference>
<dbReference type="Gene3D" id="3.40.350.10">
    <property type="entry name" value="Creatinase/prolidase N-terminal domain"/>
    <property type="match status" value="1"/>
</dbReference>
<dbReference type="PANTHER" id="PTHR46112">
    <property type="entry name" value="AMINOPEPTIDASE"/>
    <property type="match status" value="1"/>
</dbReference>
<evidence type="ECO:0000313" key="3">
    <source>
        <dbReference type="EMBL" id="RIX81959.1"/>
    </source>
</evidence>
<dbReference type="SUPFAM" id="SSF53092">
    <property type="entry name" value="Creatinase/prolidase N-terminal domain"/>
    <property type="match status" value="1"/>
</dbReference>
<dbReference type="Pfam" id="PF00557">
    <property type="entry name" value="Peptidase_M24"/>
    <property type="match status" value="1"/>
</dbReference>
<evidence type="ECO:0000313" key="4">
    <source>
        <dbReference type="Proteomes" id="UP000265619"/>
    </source>
</evidence>
<evidence type="ECO:0000259" key="1">
    <source>
        <dbReference type="Pfam" id="PF00557"/>
    </source>
</evidence>
<name>A0A9X8D6I3_9BURK</name>
<dbReference type="Pfam" id="PF01321">
    <property type="entry name" value="Creatinase_N"/>
    <property type="match status" value="1"/>
</dbReference>